<dbReference type="InterPro" id="IPR051257">
    <property type="entry name" value="Diverse_CBS-Domain"/>
</dbReference>
<feature type="domain" description="CBS" evidence="3">
    <location>
        <begin position="76"/>
        <end position="132"/>
    </location>
</feature>
<dbReference type="Proteomes" id="UP000273675">
    <property type="component" value="Unassembled WGS sequence"/>
</dbReference>
<comment type="caution">
    <text evidence="4">The sequence shown here is derived from an EMBL/GenBank/DDBJ whole genome shotgun (WGS) entry which is preliminary data.</text>
</comment>
<dbReference type="PANTHER" id="PTHR43080:SF2">
    <property type="entry name" value="CBS DOMAIN-CONTAINING PROTEIN"/>
    <property type="match status" value="1"/>
</dbReference>
<dbReference type="EMBL" id="RBIM01000003">
    <property type="protein sequence ID" value="RKR00002.1"/>
    <property type="molecule type" value="Genomic_DNA"/>
</dbReference>
<reference evidence="4 5" key="1">
    <citation type="submission" date="2018-10" db="EMBL/GenBank/DDBJ databases">
        <title>Genomic Encyclopedia of Type Strains, Phase IV (KMG-IV): sequencing the most valuable type-strain genomes for metagenomic binning, comparative biology and taxonomic classification.</title>
        <authorList>
            <person name="Goeker M."/>
        </authorList>
    </citation>
    <scope>NUCLEOTIDE SEQUENCE [LARGE SCALE GENOMIC DNA]</scope>
    <source>
        <strain evidence="4 5">DSM 4734</strain>
    </source>
</reference>
<dbReference type="InterPro" id="IPR046342">
    <property type="entry name" value="CBS_dom_sf"/>
</dbReference>
<organism evidence="4 5">
    <name type="scientific">Maricaulis maris</name>
    <dbReference type="NCBI Taxonomy" id="74318"/>
    <lineage>
        <taxon>Bacteria</taxon>
        <taxon>Pseudomonadati</taxon>
        <taxon>Pseudomonadota</taxon>
        <taxon>Alphaproteobacteria</taxon>
        <taxon>Maricaulales</taxon>
        <taxon>Maricaulaceae</taxon>
        <taxon>Maricaulis</taxon>
    </lineage>
</organism>
<dbReference type="SMART" id="SM00116">
    <property type="entry name" value="CBS"/>
    <property type="match status" value="2"/>
</dbReference>
<keyword evidence="1 2" id="KW-0129">CBS domain</keyword>
<name>A0A495DCJ2_9PROT</name>
<dbReference type="PANTHER" id="PTHR43080">
    <property type="entry name" value="CBS DOMAIN-CONTAINING PROTEIN CBSX3, MITOCHONDRIAL"/>
    <property type="match status" value="1"/>
</dbReference>
<evidence type="ECO:0000256" key="2">
    <source>
        <dbReference type="PROSITE-ProRule" id="PRU00703"/>
    </source>
</evidence>
<evidence type="ECO:0000313" key="5">
    <source>
        <dbReference type="Proteomes" id="UP000273675"/>
    </source>
</evidence>
<feature type="domain" description="CBS" evidence="3">
    <location>
        <begin position="6"/>
        <end position="67"/>
    </location>
</feature>
<dbReference type="CDD" id="cd04623">
    <property type="entry name" value="CBS_pair_bac_euk"/>
    <property type="match status" value="1"/>
</dbReference>
<gene>
    <name evidence="4" type="ORF">C7435_1199</name>
</gene>
<dbReference type="Pfam" id="PF00571">
    <property type="entry name" value="CBS"/>
    <property type="match status" value="2"/>
</dbReference>
<dbReference type="SUPFAM" id="SSF54631">
    <property type="entry name" value="CBS-domain pair"/>
    <property type="match status" value="1"/>
</dbReference>
<sequence>MIVEAILRGKGRDVITIGEMATLEEAARLLDAHAIGALLVEDGQGRPVAVLSERDIVREMALNGAACLHRPVAHALTQAFVTAGRNAGLNELMVLMTERRVRHVPIFDGDALLGIISIGDVVKAKIADMEAETAALQAYIRS</sequence>
<dbReference type="PROSITE" id="PS51371">
    <property type="entry name" value="CBS"/>
    <property type="match status" value="2"/>
</dbReference>
<dbReference type="InterPro" id="IPR044725">
    <property type="entry name" value="CBSX3_CBS_dom"/>
</dbReference>
<evidence type="ECO:0000256" key="1">
    <source>
        <dbReference type="ARBA" id="ARBA00023122"/>
    </source>
</evidence>
<evidence type="ECO:0000259" key="3">
    <source>
        <dbReference type="PROSITE" id="PS51371"/>
    </source>
</evidence>
<dbReference type="InterPro" id="IPR000644">
    <property type="entry name" value="CBS_dom"/>
</dbReference>
<proteinExistence type="predicted"/>
<dbReference type="RefSeq" id="WP_075189312.1">
    <property type="nucleotide sequence ID" value="NZ_RBIM01000003.1"/>
</dbReference>
<evidence type="ECO:0000313" key="4">
    <source>
        <dbReference type="EMBL" id="RKR00002.1"/>
    </source>
</evidence>
<dbReference type="Gene3D" id="3.10.580.10">
    <property type="entry name" value="CBS-domain"/>
    <property type="match status" value="1"/>
</dbReference>
<protein>
    <submittedName>
        <fullName evidence="4">CBS domain protein</fullName>
    </submittedName>
</protein>
<dbReference type="AlphaFoldDB" id="A0A495DCJ2"/>
<accession>A0A495DCJ2</accession>